<dbReference type="RefSeq" id="WP_123795007.1">
    <property type="nucleotide sequence ID" value="NZ_CP031699.1"/>
</dbReference>
<keyword evidence="1" id="KW-0472">Membrane</keyword>
<evidence type="ECO:0000256" key="1">
    <source>
        <dbReference type="SAM" id="Phobius"/>
    </source>
</evidence>
<proteinExistence type="predicted"/>
<gene>
    <name evidence="2" type="ORF">D0T90_03105</name>
</gene>
<organism evidence="2 3">
    <name type="scientific">Neisseria animalis</name>
    <dbReference type="NCBI Taxonomy" id="492"/>
    <lineage>
        <taxon>Bacteria</taxon>
        <taxon>Pseudomonadati</taxon>
        <taxon>Pseudomonadota</taxon>
        <taxon>Betaproteobacteria</taxon>
        <taxon>Neisseriales</taxon>
        <taxon>Neisseriaceae</taxon>
        <taxon>Neisseria</taxon>
    </lineage>
</organism>
<feature type="transmembrane region" description="Helical" evidence="1">
    <location>
        <begin position="75"/>
        <end position="94"/>
    </location>
</feature>
<keyword evidence="3" id="KW-1185">Reference proteome</keyword>
<reference evidence="2 3" key="1">
    <citation type="submission" date="2018-08" db="EMBL/GenBank/DDBJ databases">
        <title>Neisseria animalis ATCC 49930 complete genome.</title>
        <authorList>
            <person name="Veseli I.A."/>
            <person name="Mascarenhas dos Santos A.C."/>
            <person name="Buttler R."/>
            <person name="Pombert J.-F."/>
        </authorList>
    </citation>
    <scope>NUCLEOTIDE SEQUENCE [LARGE SCALE GENOMIC DNA]</scope>
    <source>
        <strain evidence="2 3">ATCC 49930</strain>
    </source>
</reference>
<feature type="transmembrane region" description="Helical" evidence="1">
    <location>
        <begin position="48"/>
        <end position="68"/>
    </location>
</feature>
<evidence type="ECO:0000313" key="2">
    <source>
        <dbReference type="EMBL" id="QEY23612.1"/>
    </source>
</evidence>
<keyword evidence="1" id="KW-0812">Transmembrane</keyword>
<keyword evidence="1" id="KW-1133">Transmembrane helix</keyword>
<name>A0A5P3MPX0_NEIAN</name>
<dbReference type="KEGG" id="naq:D0T90_03105"/>
<sequence length="105" mass="11672">MLAAFVLGFWLVWSANREIYPLSEGLWFTIIAAFLRQLAEFDMPLIDGYWAAFNGTVWMYTAAVLVIANRFGSNFATVSLMAAAAGIGYFQLILHLPSWLGSLTT</sequence>
<dbReference type="AlphaFoldDB" id="A0A5P3MPX0"/>
<accession>A0A5P3MPX0</accession>
<protein>
    <submittedName>
        <fullName evidence="2">Multidrug transporter MatE</fullName>
    </submittedName>
</protein>
<dbReference type="EMBL" id="CP031699">
    <property type="protein sequence ID" value="QEY23612.1"/>
    <property type="molecule type" value="Genomic_DNA"/>
</dbReference>
<dbReference type="OrthoDB" id="8611558at2"/>
<dbReference type="Proteomes" id="UP000325536">
    <property type="component" value="Chromosome"/>
</dbReference>
<evidence type="ECO:0000313" key="3">
    <source>
        <dbReference type="Proteomes" id="UP000325536"/>
    </source>
</evidence>